<dbReference type="Pfam" id="PF14125">
    <property type="entry name" value="DUF4292"/>
    <property type="match status" value="1"/>
</dbReference>
<feature type="chain" id="PRO_5012681406" description="DUF4292 domain-containing protein" evidence="1">
    <location>
        <begin position="20"/>
        <end position="247"/>
    </location>
</feature>
<evidence type="ECO:0000256" key="1">
    <source>
        <dbReference type="SAM" id="SignalP"/>
    </source>
</evidence>
<sequence>MNKQLLLCLLSIVLFSACKKETIPSAATAATETVGNVTVQNLEFTYLNARGQLTFDDKGQSTSSGYALRMQKDSVIWISVLPGLGIEAARIKLTPDSVHMMNRIQREYAATDYAFLSKRFNVALDFQVVQAILLGNYQANGSEKAINQGQMQHVQQLRQNLLFDYFISSENLKLQQLNVKDQLSGNSIVVQYEGFQPLGKVPFAHNMLAQILQSGQISDFNLNHSKVTVSEDVLEFPFSVPSGYKRL</sequence>
<organism evidence="2 3">
    <name type="scientific">Pontibacter lucknowensis</name>
    <dbReference type="NCBI Taxonomy" id="1077936"/>
    <lineage>
        <taxon>Bacteria</taxon>
        <taxon>Pseudomonadati</taxon>
        <taxon>Bacteroidota</taxon>
        <taxon>Cytophagia</taxon>
        <taxon>Cytophagales</taxon>
        <taxon>Hymenobacteraceae</taxon>
        <taxon>Pontibacter</taxon>
    </lineage>
</organism>
<dbReference type="Proteomes" id="UP000185924">
    <property type="component" value="Unassembled WGS sequence"/>
</dbReference>
<dbReference type="InterPro" id="IPR025634">
    <property type="entry name" value="DUF4292"/>
</dbReference>
<protein>
    <recommendedName>
        <fullName evidence="4">DUF4292 domain-containing protein</fullName>
    </recommendedName>
</protein>
<feature type="signal peptide" evidence="1">
    <location>
        <begin position="1"/>
        <end position="19"/>
    </location>
</feature>
<dbReference type="Gene3D" id="2.50.20.10">
    <property type="entry name" value="Lipoprotein localisation LolA/LolB/LppX"/>
    <property type="match status" value="1"/>
</dbReference>
<gene>
    <name evidence="2" type="ORF">SAMN05421545_3384</name>
</gene>
<name>A0A1N7ACF1_9BACT</name>
<reference evidence="3" key="1">
    <citation type="submission" date="2017-01" db="EMBL/GenBank/DDBJ databases">
        <authorList>
            <person name="Varghese N."/>
            <person name="Submissions S."/>
        </authorList>
    </citation>
    <scope>NUCLEOTIDE SEQUENCE [LARGE SCALE GENOMIC DNA]</scope>
    <source>
        <strain evidence="3">DM9</strain>
    </source>
</reference>
<accession>A0A1N7ACF1</accession>
<dbReference type="EMBL" id="FTNM01000005">
    <property type="protein sequence ID" value="SIR36775.1"/>
    <property type="molecule type" value="Genomic_DNA"/>
</dbReference>
<dbReference type="STRING" id="1077936.SAMN05421545_3384"/>
<evidence type="ECO:0000313" key="2">
    <source>
        <dbReference type="EMBL" id="SIR36775.1"/>
    </source>
</evidence>
<evidence type="ECO:0008006" key="4">
    <source>
        <dbReference type="Google" id="ProtNLM"/>
    </source>
</evidence>
<evidence type="ECO:0000313" key="3">
    <source>
        <dbReference type="Proteomes" id="UP000185924"/>
    </source>
</evidence>
<proteinExistence type="predicted"/>
<dbReference type="PROSITE" id="PS51257">
    <property type="entry name" value="PROKAR_LIPOPROTEIN"/>
    <property type="match status" value="1"/>
</dbReference>
<keyword evidence="1" id="KW-0732">Signal</keyword>
<keyword evidence="3" id="KW-1185">Reference proteome</keyword>
<dbReference type="AlphaFoldDB" id="A0A1N7ACF1"/>
<dbReference type="RefSeq" id="WP_076422932.1">
    <property type="nucleotide sequence ID" value="NZ_FTNM01000005.1"/>
</dbReference>
<dbReference type="OrthoDB" id="849114at2"/>